<comment type="similarity">
    <text evidence="1">Belongs to the glutamate:Na(+) symporter (ESS) (TC 2.A.27) family.</text>
</comment>
<comment type="caution">
    <text evidence="2">The sequence shown here is derived from an EMBL/GenBank/DDBJ whole genome shotgun (WGS) entry which is preliminary data.</text>
</comment>
<dbReference type="Pfam" id="PF03616">
    <property type="entry name" value="Glt_symporter"/>
    <property type="match status" value="1"/>
</dbReference>
<comment type="subcellular location">
    <subcellularLocation>
        <location evidence="1">Cell membrane</location>
        <topology evidence="1">Multi-pass membrane protein</topology>
    </subcellularLocation>
</comment>
<dbReference type="PANTHER" id="PTHR36178">
    <property type="entry name" value="SLR0625 PROTEIN"/>
    <property type="match status" value="1"/>
</dbReference>
<keyword evidence="1" id="KW-0769">Symport</keyword>
<sequence>MQNLTLGTTIDVGSFQTLAIAVLSIYFGEFMLKKFPIFKKYCIPAAVAGGTIFAILTAIMHSFNIINFNFDYKTMNTFFYNVFFAAMGLAASLNLLKYGGKLVFIFAILAAILAVLQNALALFVGSIMDMNPLVALMAGSTPLTGGHGNSASFGPLAESMGGTGALEVAIASATFGLVAGCIMGGPIGRRLIEKNGLKATNVEIATHNKAIQNIVSTKRAHKAFFMLLIACGIGQTLFYIFKILLPSINFPIHVMSMFGGIIVRFILDTRKGDNDALYESIDIVGAISLSIFVSLSIITMKLWQLSELAVPLITILILQLILIYVFVVFVTFKFCGKNYDGAIISVGHIGFGLGAVPVSMATMTSVCSKYGHSKIAFFIVPLIGGFISNFTNALAITLFLNIAQSML</sequence>
<dbReference type="GO" id="GO:0005886">
    <property type="term" value="C:plasma membrane"/>
    <property type="evidence" value="ECO:0007669"/>
    <property type="project" value="UniProtKB-SubCell"/>
</dbReference>
<feature type="transmembrane region" description="Helical" evidence="1">
    <location>
        <begin position="12"/>
        <end position="32"/>
    </location>
</feature>
<accession>A0A6L5WJI1</accession>
<feature type="transmembrane region" description="Helical" evidence="1">
    <location>
        <begin position="223"/>
        <end position="244"/>
    </location>
</feature>
<keyword evidence="3" id="KW-1185">Reference proteome</keyword>
<evidence type="ECO:0000313" key="2">
    <source>
        <dbReference type="EMBL" id="MSN95891.1"/>
    </source>
</evidence>
<evidence type="ECO:0000313" key="3">
    <source>
        <dbReference type="Proteomes" id="UP000476338"/>
    </source>
</evidence>
<protein>
    <recommendedName>
        <fullName evidence="1">Sodium/glutamate symporter</fullName>
    </recommendedName>
</protein>
<feature type="transmembrane region" description="Helical" evidence="1">
    <location>
        <begin position="342"/>
        <end position="363"/>
    </location>
</feature>
<feature type="transmembrane region" description="Helical" evidence="1">
    <location>
        <begin position="279"/>
        <end position="303"/>
    </location>
</feature>
<organism evidence="2 3">
    <name type="scientific">Campylobacter portucalensis</name>
    <dbReference type="NCBI Taxonomy" id="2608384"/>
    <lineage>
        <taxon>Bacteria</taxon>
        <taxon>Pseudomonadati</taxon>
        <taxon>Campylobacterota</taxon>
        <taxon>Epsilonproteobacteria</taxon>
        <taxon>Campylobacterales</taxon>
        <taxon>Campylobacteraceae</taxon>
        <taxon>Campylobacter</taxon>
    </lineage>
</organism>
<keyword evidence="1" id="KW-1003">Cell membrane</keyword>
<dbReference type="InterPro" id="IPR004445">
    <property type="entry name" value="GltS"/>
</dbReference>
<feature type="transmembrane region" description="Helical" evidence="1">
    <location>
        <begin position="250"/>
        <end position="267"/>
    </location>
</feature>
<feature type="transmembrane region" description="Helical" evidence="1">
    <location>
        <begin position="168"/>
        <end position="188"/>
    </location>
</feature>
<name>A0A6L5WJI1_9BACT</name>
<feature type="transmembrane region" description="Helical" evidence="1">
    <location>
        <begin position="78"/>
        <end position="96"/>
    </location>
</feature>
<keyword evidence="1" id="KW-0029">Amino-acid transport</keyword>
<dbReference type="Proteomes" id="UP000476338">
    <property type="component" value="Unassembled WGS sequence"/>
</dbReference>
<keyword evidence="1" id="KW-0812">Transmembrane</keyword>
<keyword evidence="1" id="KW-1133">Transmembrane helix</keyword>
<evidence type="ECO:0000256" key="1">
    <source>
        <dbReference type="HAMAP-Rule" id="MF_02062"/>
    </source>
</evidence>
<keyword evidence="1" id="KW-0813">Transport</keyword>
<comment type="function">
    <text evidence="1">Catalyzes the sodium-dependent transport of glutamate.</text>
</comment>
<keyword evidence="1" id="KW-0472">Membrane</keyword>
<dbReference type="PANTHER" id="PTHR36178:SF1">
    <property type="entry name" value="SODIUM_GLUTAMATE SYMPORTER"/>
    <property type="match status" value="1"/>
</dbReference>
<feature type="transmembrane region" description="Helical" evidence="1">
    <location>
        <begin position="44"/>
        <end position="66"/>
    </location>
</feature>
<reference evidence="2 3" key="2">
    <citation type="submission" date="2020-03" db="EMBL/GenBank/DDBJ databases">
        <title>Campylobacter portucalensis sp. nov., a new species of Campylobacter isolated from the reproductive tract of bulls.</title>
        <authorList>
            <person name="Silva M.F."/>
            <person name="Pereira G."/>
            <person name="Carneiro C."/>
            <person name="Hemphill A."/>
            <person name="Mateus L."/>
            <person name="Lopes-Da-Costa L."/>
            <person name="Silva E."/>
        </authorList>
    </citation>
    <scope>NUCLEOTIDE SEQUENCE [LARGE SCALE GENOMIC DNA]</scope>
    <source>
        <strain evidence="2 3">FMV-PI01</strain>
    </source>
</reference>
<keyword evidence="1" id="KW-0915">Sodium</keyword>
<dbReference type="GO" id="GO:0015501">
    <property type="term" value="F:glutamate:sodium symporter activity"/>
    <property type="evidence" value="ECO:0007669"/>
    <property type="project" value="UniProtKB-UniRule"/>
</dbReference>
<dbReference type="EMBL" id="VWSJ01000004">
    <property type="protein sequence ID" value="MSN95891.1"/>
    <property type="molecule type" value="Genomic_DNA"/>
</dbReference>
<dbReference type="GO" id="GO:0015813">
    <property type="term" value="P:L-glutamate transmembrane transport"/>
    <property type="evidence" value="ECO:0007669"/>
    <property type="project" value="InterPro"/>
</dbReference>
<feature type="transmembrane region" description="Helical" evidence="1">
    <location>
        <begin position="103"/>
        <end position="128"/>
    </location>
</feature>
<keyword evidence="1" id="KW-0739">Sodium transport</keyword>
<keyword evidence="1" id="KW-0406">Ion transport</keyword>
<dbReference type="HAMAP" id="MF_02062">
    <property type="entry name" value="GltS"/>
    <property type="match status" value="1"/>
</dbReference>
<proteinExistence type="inferred from homology"/>
<dbReference type="RefSeq" id="WP_154570161.1">
    <property type="nucleotide sequence ID" value="NZ_VWSJ01000004.1"/>
</dbReference>
<dbReference type="AlphaFoldDB" id="A0A6L5WJI1"/>
<feature type="transmembrane region" description="Helical" evidence="1">
    <location>
        <begin position="309"/>
        <end position="330"/>
    </location>
</feature>
<gene>
    <name evidence="2" type="ORF">F1B92_01545</name>
</gene>
<reference evidence="2 3" key="1">
    <citation type="submission" date="2019-09" db="EMBL/GenBank/DDBJ databases">
        <authorList>
            <person name="Silva M."/>
            <person name="Pereira G."/>
            <person name="Lopes-Da-Costa L."/>
            <person name="Silva E."/>
        </authorList>
    </citation>
    <scope>NUCLEOTIDE SEQUENCE [LARGE SCALE GENOMIC DNA]</scope>
    <source>
        <strain evidence="2 3">FMV-PI01</strain>
    </source>
</reference>
<feature type="transmembrane region" description="Helical" evidence="1">
    <location>
        <begin position="375"/>
        <end position="400"/>
    </location>
</feature>